<dbReference type="InterPro" id="IPR002938">
    <property type="entry name" value="FAD-bd"/>
</dbReference>
<dbReference type="GO" id="GO:0071949">
    <property type="term" value="F:FAD binding"/>
    <property type="evidence" value="ECO:0007669"/>
    <property type="project" value="InterPro"/>
</dbReference>
<organism evidence="9 10">
    <name type="scientific">Lachnellula occidentalis</name>
    <dbReference type="NCBI Taxonomy" id="215460"/>
    <lineage>
        <taxon>Eukaryota</taxon>
        <taxon>Fungi</taxon>
        <taxon>Dikarya</taxon>
        <taxon>Ascomycota</taxon>
        <taxon>Pezizomycotina</taxon>
        <taxon>Leotiomycetes</taxon>
        <taxon>Helotiales</taxon>
        <taxon>Lachnaceae</taxon>
        <taxon>Lachnellula</taxon>
    </lineage>
</organism>
<dbReference type="EMBL" id="QGMI01000079">
    <property type="protein sequence ID" value="TVY47702.1"/>
    <property type="molecule type" value="Genomic_DNA"/>
</dbReference>
<dbReference type="Pfam" id="PF01494">
    <property type="entry name" value="FAD_binding_3"/>
    <property type="match status" value="2"/>
</dbReference>
<dbReference type="SUPFAM" id="SSF51905">
    <property type="entry name" value="FAD/NAD(P)-binding domain"/>
    <property type="match status" value="1"/>
</dbReference>
<dbReference type="PANTHER" id="PTHR47178">
    <property type="entry name" value="MONOOXYGENASE, FAD-BINDING"/>
    <property type="match status" value="1"/>
</dbReference>
<evidence type="ECO:0000256" key="6">
    <source>
        <dbReference type="ARBA" id="ARBA00023002"/>
    </source>
</evidence>
<evidence type="ECO:0000256" key="2">
    <source>
        <dbReference type="ARBA" id="ARBA00005179"/>
    </source>
</evidence>
<comment type="caution">
    <text evidence="9">The sequence shown here is derived from an EMBL/GenBank/DDBJ whole genome shotgun (WGS) entry which is preliminary data.</text>
</comment>
<evidence type="ECO:0000259" key="8">
    <source>
        <dbReference type="Pfam" id="PF01494"/>
    </source>
</evidence>
<accession>A0A8H8UJU6</accession>
<keyword evidence="10" id="KW-1185">Reference proteome</keyword>
<evidence type="ECO:0000313" key="10">
    <source>
        <dbReference type="Proteomes" id="UP000443090"/>
    </source>
</evidence>
<comment type="cofactor">
    <cofactor evidence="1">
        <name>FAD</name>
        <dbReference type="ChEBI" id="CHEBI:57692"/>
    </cofactor>
</comment>
<keyword evidence="4" id="KW-0285">Flavoprotein</keyword>
<feature type="domain" description="FAD-binding" evidence="8">
    <location>
        <begin position="297"/>
        <end position="336"/>
    </location>
</feature>
<dbReference type="AlphaFoldDB" id="A0A8H8UJU6"/>
<comment type="similarity">
    <text evidence="3">Belongs to the paxM FAD-dependent monooxygenase family.</text>
</comment>
<dbReference type="OrthoDB" id="47494at2759"/>
<evidence type="ECO:0000256" key="3">
    <source>
        <dbReference type="ARBA" id="ARBA00007992"/>
    </source>
</evidence>
<dbReference type="PANTHER" id="PTHR47178:SF4">
    <property type="entry name" value="FAD-DEPENDENT MONOOXYGENASE APTC"/>
    <property type="match status" value="1"/>
</dbReference>
<gene>
    <name evidence="9" type="primary">nscC</name>
    <name evidence="9" type="ORF">LOCC1_G003208</name>
</gene>
<keyword evidence="7 9" id="KW-0503">Monooxygenase</keyword>
<proteinExistence type="inferred from homology"/>
<dbReference type="Gene3D" id="3.50.50.60">
    <property type="entry name" value="FAD/NAD(P)-binding domain"/>
    <property type="match status" value="1"/>
</dbReference>
<comment type="pathway">
    <text evidence="2">Secondary metabolite biosynthesis.</text>
</comment>
<keyword evidence="5" id="KW-0274">FAD</keyword>
<sequence>MAQHPPVIIGAGIGGLTLARCLLKRGLPTVLYEKMPLRPRHGYGITLHASSYRPLLDVLEMDEVAFKRHVAVDGMGAINPKALVHPNTIEPSSFRAHRGKLEDLLRKGLNIQYEHALGKIEQAPDGHPILHFHNNQKLKTNYVIGADGIHSNTRKSTSPTTTELKILPYIAFNGKRRVPRTLFDKLYAPAMIDTNVLETKQNDILLNISINERTPNDPISMLWIYSRPSRGPTDPLYKPNRPLSGATDIPEAFYQEINTLERKNLKQPFKDIFDAEKMSTDRVLHWLMRSLLVSKQDLLNLASKGVFLIGDAAHAQPIIGGQGANAAMRDGVELAGCIYEEGSAGVSKWCEGRYESWVRGVEDGERVIVEMHEDSVGVYSIDG</sequence>
<evidence type="ECO:0000313" key="9">
    <source>
        <dbReference type="EMBL" id="TVY47702.1"/>
    </source>
</evidence>
<evidence type="ECO:0000256" key="5">
    <source>
        <dbReference type="ARBA" id="ARBA00022827"/>
    </source>
</evidence>
<reference evidence="9 10" key="1">
    <citation type="submission" date="2018-05" db="EMBL/GenBank/DDBJ databases">
        <title>Genome sequencing and assembly of the regulated plant pathogen Lachnellula willkommii and related sister species for the development of diagnostic species identification markers.</title>
        <authorList>
            <person name="Giroux E."/>
            <person name="Bilodeau G."/>
        </authorList>
    </citation>
    <scope>NUCLEOTIDE SEQUENCE [LARGE SCALE GENOMIC DNA]</scope>
    <source>
        <strain evidence="9 10">CBS 160.35</strain>
    </source>
</reference>
<dbReference type="GO" id="GO:0004497">
    <property type="term" value="F:monooxygenase activity"/>
    <property type="evidence" value="ECO:0007669"/>
    <property type="project" value="UniProtKB-KW"/>
</dbReference>
<protein>
    <submittedName>
        <fullName evidence="9">FAD-dependent monooxygenase</fullName>
    </submittedName>
</protein>
<feature type="domain" description="FAD-binding" evidence="8">
    <location>
        <begin position="7"/>
        <end position="158"/>
    </location>
</feature>
<evidence type="ECO:0000256" key="7">
    <source>
        <dbReference type="ARBA" id="ARBA00023033"/>
    </source>
</evidence>
<keyword evidence="6" id="KW-0560">Oxidoreductase</keyword>
<evidence type="ECO:0000256" key="1">
    <source>
        <dbReference type="ARBA" id="ARBA00001974"/>
    </source>
</evidence>
<name>A0A8H8UJU6_9HELO</name>
<dbReference type="PRINTS" id="PR00420">
    <property type="entry name" value="RNGMNOXGNASE"/>
</dbReference>
<evidence type="ECO:0000256" key="4">
    <source>
        <dbReference type="ARBA" id="ARBA00022630"/>
    </source>
</evidence>
<dbReference type="InterPro" id="IPR036188">
    <property type="entry name" value="FAD/NAD-bd_sf"/>
</dbReference>
<dbReference type="Proteomes" id="UP000443090">
    <property type="component" value="Unassembled WGS sequence"/>
</dbReference>